<dbReference type="PANTHER" id="PTHR33116:SF86">
    <property type="entry name" value="REVERSE TRANSCRIPTASE DOMAIN-CONTAINING PROTEIN"/>
    <property type="match status" value="1"/>
</dbReference>
<sequence>MARIVQPKVTSDMNQTLKEPFTESEVVVSISQMLPCKSPKPDGGKKGYAAIKLDMSKAYDRVEWRSLESMLISGEEFGHVCPQRDSARAISHLLHRYEAASGQKVNLAKSSMVLSSNIPATDYGLLGAALGVDVVPKHDKYLGLPAVGGRSKKEMFDSIRIKVWIRIQGWNSKFLSQTGKEILIKIVIQSIPTYAMSCFKLLLTFVRELESMMTDFWWNNKGNSRVHWVAWRKLCMRKGSGGLGFRQLAAFNDALLSKQAWRIIQHPESLVGRLYRARYFQHSDFFNARLGSRPSFTWWSILSTQGLVITGARWRVGNGAKIRIWEDLRFLGNRAFAYSYKFNRGRFGCESLIDLVVMYGKPTLCSSFSTLDVELILAIPLGRSSNEDRLVWHPDSRRNFTVRSAHHLALKLVEINKPSHSGPTGSIDSSHLDWKFISKRQVPNKVKTFG</sequence>
<accession>A0AAW2TCJ0</accession>
<comment type="caution">
    <text evidence="1">The sequence shown here is derived from an EMBL/GenBank/DDBJ whole genome shotgun (WGS) entry which is preliminary data.</text>
</comment>
<gene>
    <name evidence="1" type="ORF">Slati_4255100</name>
</gene>
<dbReference type="EMBL" id="JACGWN010000015">
    <property type="protein sequence ID" value="KAL0402252.1"/>
    <property type="molecule type" value="Genomic_DNA"/>
</dbReference>
<evidence type="ECO:0000313" key="1">
    <source>
        <dbReference type="EMBL" id="KAL0402252.1"/>
    </source>
</evidence>
<reference evidence="1" key="2">
    <citation type="journal article" date="2024" name="Plant">
        <title>Genomic evolution and insights into agronomic trait innovations of Sesamum species.</title>
        <authorList>
            <person name="Miao H."/>
            <person name="Wang L."/>
            <person name="Qu L."/>
            <person name="Liu H."/>
            <person name="Sun Y."/>
            <person name="Le M."/>
            <person name="Wang Q."/>
            <person name="Wei S."/>
            <person name="Zheng Y."/>
            <person name="Lin W."/>
            <person name="Duan Y."/>
            <person name="Cao H."/>
            <person name="Xiong S."/>
            <person name="Wang X."/>
            <person name="Wei L."/>
            <person name="Li C."/>
            <person name="Ma Q."/>
            <person name="Ju M."/>
            <person name="Zhao R."/>
            <person name="Li G."/>
            <person name="Mu C."/>
            <person name="Tian Q."/>
            <person name="Mei H."/>
            <person name="Zhang T."/>
            <person name="Gao T."/>
            <person name="Zhang H."/>
        </authorList>
    </citation>
    <scope>NUCLEOTIDE SEQUENCE</scope>
    <source>
        <strain evidence="1">KEN1</strain>
    </source>
</reference>
<dbReference type="AlphaFoldDB" id="A0AAW2TCJ0"/>
<reference evidence="1" key="1">
    <citation type="submission" date="2020-06" db="EMBL/GenBank/DDBJ databases">
        <authorList>
            <person name="Li T."/>
            <person name="Hu X."/>
            <person name="Zhang T."/>
            <person name="Song X."/>
            <person name="Zhang H."/>
            <person name="Dai N."/>
            <person name="Sheng W."/>
            <person name="Hou X."/>
            <person name="Wei L."/>
        </authorList>
    </citation>
    <scope>NUCLEOTIDE SEQUENCE</scope>
    <source>
        <strain evidence="1">KEN1</strain>
        <tissue evidence="1">Leaf</tissue>
    </source>
</reference>
<proteinExistence type="predicted"/>
<protein>
    <submittedName>
        <fullName evidence="1">Mitochondrial protein</fullName>
    </submittedName>
</protein>
<organism evidence="1">
    <name type="scientific">Sesamum latifolium</name>
    <dbReference type="NCBI Taxonomy" id="2727402"/>
    <lineage>
        <taxon>Eukaryota</taxon>
        <taxon>Viridiplantae</taxon>
        <taxon>Streptophyta</taxon>
        <taxon>Embryophyta</taxon>
        <taxon>Tracheophyta</taxon>
        <taxon>Spermatophyta</taxon>
        <taxon>Magnoliopsida</taxon>
        <taxon>eudicotyledons</taxon>
        <taxon>Gunneridae</taxon>
        <taxon>Pentapetalae</taxon>
        <taxon>asterids</taxon>
        <taxon>lamiids</taxon>
        <taxon>Lamiales</taxon>
        <taxon>Pedaliaceae</taxon>
        <taxon>Sesamum</taxon>
    </lineage>
</organism>
<name>A0AAW2TCJ0_9LAMI</name>
<dbReference type="PANTHER" id="PTHR33116">
    <property type="entry name" value="REVERSE TRANSCRIPTASE ZINC-BINDING DOMAIN-CONTAINING PROTEIN-RELATED-RELATED"/>
    <property type="match status" value="1"/>
</dbReference>